<dbReference type="InterPro" id="IPR027417">
    <property type="entry name" value="P-loop_NTPase"/>
</dbReference>
<evidence type="ECO:0000256" key="3">
    <source>
        <dbReference type="SAM" id="MobiDB-lite"/>
    </source>
</evidence>
<feature type="domain" description="Helicase ATP-binding" evidence="4">
    <location>
        <begin position="678"/>
        <end position="856"/>
    </location>
</feature>
<dbReference type="PROSITE" id="PS51192">
    <property type="entry name" value="HELICASE_ATP_BIND_1"/>
    <property type="match status" value="1"/>
</dbReference>
<feature type="compositionally biased region" description="Low complexity" evidence="3">
    <location>
        <begin position="38"/>
        <end position="53"/>
    </location>
</feature>
<dbReference type="RefSeq" id="XP_069211351.1">
    <property type="nucleotide sequence ID" value="XM_069350965.1"/>
</dbReference>
<accession>A0ABR3QA56</accession>
<dbReference type="PANTHER" id="PTHR18934:SF145">
    <property type="entry name" value="ATP-DEPENDENT RNA HELICASE DHX57-RELATED"/>
    <property type="match status" value="1"/>
</dbReference>
<dbReference type="InterPro" id="IPR014001">
    <property type="entry name" value="Helicase_ATP-bd"/>
</dbReference>
<evidence type="ECO:0000313" key="6">
    <source>
        <dbReference type="EMBL" id="KAL1411407.1"/>
    </source>
</evidence>
<dbReference type="CDD" id="cd18791">
    <property type="entry name" value="SF2_C_RHA"/>
    <property type="match status" value="1"/>
</dbReference>
<feature type="domain" description="Helicase C-terminal" evidence="5">
    <location>
        <begin position="962"/>
        <end position="1128"/>
    </location>
</feature>
<feature type="compositionally biased region" description="Polar residues" evidence="3">
    <location>
        <begin position="288"/>
        <end position="297"/>
    </location>
</feature>
<feature type="compositionally biased region" description="Acidic residues" evidence="3">
    <location>
        <begin position="301"/>
        <end position="311"/>
    </location>
</feature>
<dbReference type="EMBL" id="JBBXJM010000002">
    <property type="protein sequence ID" value="KAL1411407.1"/>
    <property type="molecule type" value="Genomic_DNA"/>
</dbReference>
<feature type="compositionally biased region" description="Polar residues" evidence="3">
    <location>
        <begin position="404"/>
        <end position="421"/>
    </location>
</feature>
<comment type="caution">
    <text evidence="6">The sequence shown here is derived from an EMBL/GenBank/DDBJ whole genome shotgun (WGS) entry which is preliminary data.</text>
</comment>
<sequence length="1499" mass="165337">MGKKKLALKPVQRGYGTTSVQTKKAKAEAEAKAEADAKASAAASEPEAGSSTAQPGEAVATQAVDRPLEASDLQQPNEYPRPQDGRQTDSWDNDQTLEEATLQGLVDRLQERADKEVLRVLKAIEFDARFAASFSRLQMDQSTRDEILAYAVQDYEDDNGHQTQGLAPDGSQPDEDKTLSRVYVTYQVLVRYGFPSDRVRQFILEGMLPGQGWQEGFEWLWLHMSEDECQQVGKEPIQMGKEPIDTDPRPLDAPLLDVAVEEPPVESTPPTSEPKSISTPKSAPPEAATTTSLFQSHDGSDSEPESDSEVELDINKENQDWAELMLELDSLRIAAGAGKPKGKKGKASTVVMETPEMVKLKNKIAKIEKQYMFSRKDADVIFRTLKSKRDMQLLESKLKGIPISSRSSTAPPSTVDASQAATPDHTVSEPQEAQEPIGDDDDEGGMFGNMLDEPEEGTAPPLSTNTTVTVRHMPIPKQFSFSGNTPKALLRLALSKSSKHAAISYARLSGNSRVARYGVEIRWSPSKRRAWRMEDIACPSFEEAENYASTLALHELSSNGMVSGVNWRTMPPAYRELWDELEAAERQRVDAEHREAWKMVKDLVNQKTQAFKASAIEAASKAPVATPAGGLDIAVPQAPVYSQQLQSQFEKRVASPSYRKMREDRDTLPIAPFRDAIIETTENSQVLVFSGETGCGKSTQLPSFILEHQLAQGKPCKILVTEPRRISAISLAQRVSAELGDAPGTMGSNNSLVGYSIRLESKSSANTRLLFVTNGIALRMLEGGSGSGGKATAFDEVTHIIVDEVHERSIESDFLLIVLKELLLVRTDLKVILMSATVDAERLSAFFGGCPFMSVPGRTFPVTVRYLEDAVEQTGWHIDESSPYAVWARNKKPGSKQLEWTEDTPAATDSSDDESKPADPTKLSSQRYSPRTVETVNLLDSRQIPYDLIIRLLEQLCFDDPSLHQFSAATLVFMPGLAEIRKLNDALQSHPRFGVSSDFVIYPLHSTISSEGQSAVFHVPPPGVRKIVISTNIAETGVTIPDITCVIDSGKQREMRYDEKRQLSRLVESYIARSNAKQRRGRAGRVQEGLAFHLLTKARHDTQLAEHPVPEMLRLSLQDLALRIKILKIKIGSIIEDVLMRALDPPTSTNIQRAVSALVEVKALTVNEEITSMGRLLSKLPMDVHLGKFLLVAALFKCLDPALTIAATLNSKSPFITPFGFESQAEAAKKSFAVGNSDFLTIANVFDSWRRASENPNFVRTFCKRNFVSHQNLQQIEELRQQLLAYLIDSSFIGATSTQKEEIARARYGRGARTRFVTVPQELNSNGQNYDLLEAALAAGLYPKILSMDPSGGLKTITNQQAVAIHPSSINFRVPKSEFGANFLTYFTLMQSKKLYAWEVGPVQDLWLALLCGDSADFKVMASSLQIDRRVRFQVDPKTLIAIKRMREQLASALSIRLKGRALSARQTEWFDLGLSCLGFISMAPESKVVVGMTGSGGA</sequence>
<feature type="compositionally biased region" description="Basic and acidic residues" evidence="3">
    <location>
        <begin position="25"/>
        <end position="37"/>
    </location>
</feature>
<evidence type="ECO:0000256" key="2">
    <source>
        <dbReference type="ARBA" id="ARBA00022840"/>
    </source>
</evidence>
<dbReference type="InterPro" id="IPR011709">
    <property type="entry name" value="DEAD-box_helicase_OB_fold"/>
</dbReference>
<dbReference type="Pfam" id="PF21010">
    <property type="entry name" value="HA2_C"/>
    <property type="match status" value="1"/>
</dbReference>
<feature type="region of interest" description="Disordered" evidence="3">
    <location>
        <begin position="896"/>
        <end position="929"/>
    </location>
</feature>
<dbReference type="Pfam" id="PF00270">
    <property type="entry name" value="DEAD"/>
    <property type="match status" value="1"/>
</dbReference>
<dbReference type="PROSITE" id="PS51194">
    <property type="entry name" value="HELICASE_CTER"/>
    <property type="match status" value="1"/>
</dbReference>
<feature type="region of interest" description="Disordered" evidence="3">
    <location>
        <begin position="262"/>
        <end position="311"/>
    </location>
</feature>
<organism evidence="6 7">
    <name type="scientific">Vanrija albida</name>
    <dbReference type="NCBI Taxonomy" id="181172"/>
    <lineage>
        <taxon>Eukaryota</taxon>
        <taxon>Fungi</taxon>
        <taxon>Dikarya</taxon>
        <taxon>Basidiomycota</taxon>
        <taxon>Agaricomycotina</taxon>
        <taxon>Tremellomycetes</taxon>
        <taxon>Trichosporonales</taxon>
        <taxon>Trichosporonaceae</taxon>
        <taxon>Vanrija</taxon>
    </lineage>
</organism>
<keyword evidence="2" id="KW-0067">ATP-binding</keyword>
<dbReference type="InterPro" id="IPR001650">
    <property type="entry name" value="Helicase_C-like"/>
</dbReference>
<evidence type="ECO:0000259" key="5">
    <source>
        <dbReference type="PROSITE" id="PS51194"/>
    </source>
</evidence>
<gene>
    <name evidence="6" type="ORF">Q8F55_002363</name>
</gene>
<dbReference type="SMART" id="SM00487">
    <property type="entry name" value="DEXDc"/>
    <property type="match status" value="1"/>
</dbReference>
<keyword evidence="7" id="KW-1185">Reference proteome</keyword>
<feature type="region of interest" description="Disordered" evidence="3">
    <location>
        <begin position="1"/>
        <end position="91"/>
    </location>
</feature>
<dbReference type="Gene3D" id="1.20.120.1080">
    <property type="match status" value="1"/>
</dbReference>
<dbReference type="GeneID" id="95983406"/>
<dbReference type="SUPFAM" id="SSF52540">
    <property type="entry name" value="P-loop containing nucleoside triphosphate hydrolases"/>
    <property type="match status" value="1"/>
</dbReference>
<dbReference type="InterPro" id="IPR011545">
    <property type="entry name" value="DEAD/DEAH_box_helicase_dom"/>
</dbReference>
<evidence type="ECO:0000313" key="7">
    <source>
        <dbReference type="Proteomes" id="UP001565368"/>
    </source>
</evidence>
<dbReference type="InterPro" id="IPR007502">
    <property type="entry name" value="Helicase-assoc_dom"/>
</dbReference>
<dbReference type="CDD" id="cd17917">
    <property type="entry name" value="DEXHc_RHA-like"/>
    <property type="match status" value="1"/>
</dbReference>
<feature type="region of interest" description="Disordered" evidence="3">
    <location>
        <begin position="402"/>
        <end position="466"/>
    </location>
</feature>
<dbReference type="SMART" id="SM00847">
    <property type="entry name" value="HA2"/>
    <property type="match status" value="1"/>
</dbReference>
<dbReference type="Pfam" id="PF07717">
    <property type="entry name" value="OB_NTP_bind"/>
    <property type="match status" value="1"/>
</dbReference>
<dbReference type="SMART" id="SM00490">
    <property type="entry name" value="HELICc"/>
    <property type="match status" value="1"/>
</dbReference>
<proteinExistence type="predicted"/>
<dbReference type="Proteomes" id="UP001565368">
    <property type="component" value="Unassembled WGS sequence"/>
</dbReference>
<name>A0ABR3QA56_9TREE</name>
<dbReference type="Gene3D" id="3.40.50.300">
    <property type="entry name" value="P-loop containing nucleotide triphosphate hydrolases"/>
    <property type="match status" value="2"/>
</dbReference>
<reference evidence="6 7" key="1">
    <citation type="submission" date="2023-08" db="EMBL/GenBank/DDBJ databases">
        <title>Annotated Genome Sequence of Vanrija albida AlHP1.</title>
        <authorList>
            <person name="Herzog R."/>
        </authorList>
    </citation>
    <scope>NUCLEOTIDE SEQUENCE [LARGE SCALE GENOMIC DNA]</scope>
    <source>
        <strain evidence="6 7">AlHP1</strain>
    </source>
</reference>
<feature type="compositionally biased region" description="Low complexity" evidence="3">
    <location>
        <begin position="268"/>
        <end position="281"/>
    </location>
</feature>
<keyword evidence="1" id="KW-0547">Nucleotide-binding</keyword>
<dbReference type="Pfam" id="PF00271">
    <property type="entry name" value="Helicase_C"/>
    <property type="match status" value="1"/>
</dbReference>
<protein>
    <recommendedName>
        <fullName evidence="8">RNA helicase</fullName>
    </recommendedName>
</protein>
<evidence type="ECO:0000256" key="1">
    <source>
        <dbReference type="ARBA" id="ARBA00022741"/>
    </source>
</evidence>
<evidence type="ECO:0008006" key="8">
    <source>
        <dbReference type="Google" id="ProtNLM"/>
    </source>
</evidence>
<evidence type="ECO:0000259" key="4">
    <source>
        <dbReference type="PROSITE" id="PS51192"/>
    </source>
</evidence>
<dbReference type="PANTHER" id="PTHR18934">
    <property type="entry name" value="ATP-DEPENDENT RNA HELICASE"/>
    <property type="match status" value="1"/>
</dbReference>